<keyword evidence="4" id="KW-1185">Reference proteome</keyword>
<comment type="caution">
    <text evidence="3">The sequence shown here is derived from an EMBL/GenBank/DDBJ whole genome shotgun (WGS) entry which is preliminary data.</text>
</comment>
<proteinExistence type="predicted"/>
<evidence type="ECO:0000256" key="1">
    <source>
        <dbReference type="SAM" id="MobiDB-lite"/>
    </source>
</evidence>
<sequence length="681" mass="71198">MVTVVDIDPASLAVTPGQAETFTLTVRNDGDDVEAYHLSAVGDAADQVDIEPETLLVHPGETGTATATITLEHGGRWPVGDLVLRFEVVPAVHPDDLVAIEAIVSIRSFSEVDAVLSPTALEGRRGDETEIAIANSGNTHAYADIAISAGELTVVMDRARVTIPAGSTESVELGLRVPRPLWRGEPVAHPFFVTVTPEDAPAVPLEGTFTQLPVFSRWTLMAALGVAGALVVLAAVWLAVLAWNNAVTPVAASPSPTSTPDTTAPAPVDVAVELVADDLGQAGDAAVAVLGAEIDEAPEGALLAVEVEWPDELALADSTCEGWVGTEIDRELQGRPRSGDECLIDPSGSRDDAELTFATPPAGFSGEVAATATRLVALDGDDVQEVETGAGSDFGDADLAVDVQPYPFWLDVAVSDPPEFDEGVRQATIGVHRTLLRDGTDESARMAFELLLPGFAELSFMEGCDGFGANAATCVLIFPSDLEFWSVTATIETRDDPPDAGQVSAAGVELAVGGVPVPPSEVGEQIRGADTLLIAVDDLFPVDVELNTDDAEAGEAVTATVAVTHAALPSDVEAFRDGSWVLGVALSWPEALVLNGEPRGCASFERGICELPGPAGDDRAVITLDFTVADDAFENGDVAASGATLVYDPTTEADERDEREQPKIELPPEWIGSDGETFFPF</sequence>
<feature type="transmembrane region" description="Helical" evidence="2">
    <location>
        <begin position="218"/>
        <end position="243"/>
    </location>
</feature>
<dbReference type="AlphaFoldDB" id="A0A917PUB3"/>
<feature type="region of interest" description="Disordered" evidence="1">
    <location>
        <begin position="650"/>
        <end position="669"/>
    </location>
</feature>
<evidence type="ECO:0000313" key="4">
    <source>
        <dbReference type="Proteomes" id="UP000636956"/>
    </source>
</evidence>
<dbReference type="Proteomes" id="UP000636956">
    <property type="component" value="Unassembled WGS sequence"/>
</dbReference>
<evidence type="ECO:0000256" key="2">
    <source>
        <dbReference type="SAM" id="Phobius"/>
    </source>
</evidence>
<accession>A0A917PUB3</accession>
<reference evidence="3" key="2">
    <citation type="submission" date="2020-09" db="EMBL/GenBank/DDBJ databases">
        <authorList>
            <person name="Sun Q."/>
            <person name="Zhou Y."/>
        </authorList>
    </citation>
    <scope>NUCLEOTIDE SEQUENCE</scope>
    <source>
        <strain evidence="3">CGMCC 1.8984</strain>
    </source>
</reference>
<keyword evidence="2" id="KW-0472">Membrane</keyword>
<keyword evidence="2" id="KW-1133">Transmembrane helix</keyword>
<gene>
    <name evidence="3" type="ORF">GCM10011372_32420</name>
</gene>
<keyword evidence="2" id="KW-0812">Transmembrane</keyword>
<organism evidence="3 4">
    <name type="scientific">Agromyces bauzanensis</name>
    <dbReference type="NCBI Taxonomy" id="1308924"/>
    <lineage>
        <taxon>Bacteria</taxon>
        <taxon>Bacillati</taxon>
        <taxon>Actinomycetota</taxon>
        <taxon>Actinomycetes</taxon>
        <taxon>Micrococcales</taxon>
        <taxon>Microbacteriaceae</taxon>
        <taxon>Agromyces</taxon>
    </lineage>
</organism>
<evidence type="ECO:0000313" key="3">
    <source>
        <dbReference type="EMBL" id="GGJ91435.1"/>
    </source>
</evidence>
<dbReference type="EMBL" id="BMMD01000024">
    <property type="protein sequence ID" value="GGJ91435.1"/>
    <property type="molecule type" value="Genomic_DNA"/>
</dbReference>
<protein>
    <submittedName>
        <fullName evidence="3">Uncharacterized protein</fullName>
    </submittedName>
</protein>
<name>A0A917PUB3_9MICO</name>
<dbReference type="RefSeq" id="WP_188744446.1">
    <property type="nucleotide sequence ID" value="NZ_BAABFW010000066.1"/>
</dbReference>
<reference evidence="3" key="1">
    <citation type="journal article" date="2014" name="Int. J. Syst. Evol. Microbiol.">
        <title>Complete genome sequence of Corynebacterium casei LMG S-19264T (=DSM 44701T), isolated from a smear-ripened cheese.</title>
        <authorList>
            <consortium name="US DOE Joint Genome Institute (JGI-PGF)"/>
            <person name="Walter F."/>
            <person name="Albersmeier A."/>
            <person name="Kalinowski J."/>
            <person name="Ruckert C."/>
        </authorList>
    </citation>
    <scope>NUCLEOTIDE SEQUENCE</scope>
    <source>
        <strain evidence="3">CGMCC 1.8984</strain>
    </source>
</reference>